<dbReference type="Proteomes" id="UP000694844">
    <property type="component" value="Chromosome 5"/>
</dbReference>
<evidence type="ECO:0000256" key="1">
    <source>
        <dbReference type="ARBA" id="ARBA00004141"/>
    </source>
</evidence>
<keyword evidence="3 5" id="KW-1133">Transmembrane helix</keyword>
<keyword evidence="2 5" id="KW-0812">Transmembrane</keyword>
<evidence type="ECO:0000256" key="2">
    <source>
        <dbReference type="ARBA" id="ARBA00022692"/>
    </source>
</evidence>
<dbReference type="PANTHER" id="PTHR23112">
    <property type="entry name" value="G PROTEIN-COUPLED RECEPTOR 157-RELATED"/>
    <property type="match status" value="1"/>
</dbReference>
<dbReference type="RefSeq" id="XP_022338966.1">
    <property type="nucleotide sequence ID" value="XM_022483258.1"/>
</dbReference>
<reference evidence="7" key="1">
    <citation type="submission" date="2025-08" db="UniProtKB">
        <authorList>
            <consortium name="RefSeq"/>
        </authorList>
    </citation>
    <scope>IDENTIFICATION</scope>
    <source>
        <tissue evidence="7">Whole sample</tissue>
    </source>
</reference>
<evidence type="ECO:0000256" key="5">
    <source>
        <dbReference type="SAM" id="Phobius"/>
    </source>
</evidence>
<accession>A0A8B8EH48</accession>
<dbReference type="GO" id="GO:0005886">
    <property type="term" value="C:plasma membrane"/>
    <property type="evidence" value="ECO:0007669"/>
    <property type="project" value="TreeGrafter"/>
</dbReference>
<organism evidence="6 7">
    <name type="scientific">Crassostrea virginica</name>
    <name type="common">Eastern oyster</name>
    <dbReference type="NCBI Taxonomy" id="6565"/>
    <lineage>
        <taxon>Eukaryota</taxon>
        <taxon>Metazoa</taxon>
        <taxon>Spiralia</taxon>
        <taxon>Lophotrochozoa</taxon>
        <taxon>Mollusca</taxon>
        <taxon>Bivalvia</taxon>
        <taxon>Autobranchia</taxon>
        <taxon>Pteriomorphia</taxon>
        <taxon>Ostreida</taxon>
        <taxon>Ostreoidea</taxon>
        <taxon>Ostreidae</taxon>
        <taxon>Crassostrea</taxon>
    </lineage>
</organism>
<dbReference type="OrthoDB" id="100006at2759"/>
<gene>
    <name evidence="7" type="primary">LOC111134327</name>
</gene>
<protein>
    <submittedName>
        <fullName evidence="7">Uncharacterized protein LOC111134327 isoform X2</fullName>
    </submittedName>
</protein>
<feature type="transmembrane region" description="Helical" evidence="5">
    <location>
        <begin position="6"/>
        <end position="28"/>
    </location>
</feature>
<evidence type="ECO:0000313" key="6">
    <source>
        <dbReference type="Proteomes" id="UP000694844"/>
    </source>
</evidence>
<name>A0A8B8EH48_CRAVI</name>
<evidence type="ECO:0000256" key="3">
    <source>
        <dbReference type="ARBA" id="ARBA00022989"/>
    </source>
</evidence>
<dbReference type="PANTHER" id="PTHR23112:SF0">
    <property type="entry name" value="TRANSMEMBRANE PROTEIN 116"/>
    <property type="match status" value="1"/>
</dbReference>
<dbReference type="GeneID" id="111134327"/>
<feature type="transmembrane region" description="Helical" evidence="5">
    <location>
        <begin position="40"/>
        <end position="64"/>
    </location>
</feature>
<proteinExistence type="predicted"/>
<dbReference type="InterPro" id="IPR000832">
    <property type="entry name" value="GPCR_2_secretin-like"/>
</dbReference>
<dbReference type="AlphaFoldDB" id="A0A8B8EH48"/>
<keyword evidence="6" id="KW-1185">Reference proteome</keyword>
<evidence type="ECO:0000256" key="4">
    <source>
        <dbReference type="ARBA" id="ARBA00023136"/>
    </source>
</evidence>
<sequence length="199" mass="22715">MGKDIYISVITLISGSLSFLGGLMHILSHSCIKRLHYIRRMLVCLTIANIIQASGNLLGTVNYLTLKPLDVSKPDRFCVFQSFLTTFSSIASFNWSSMIAVHVFFCVVRKVQTIPKYVCFVYHVVGWLIPDLFKQNEISMESFLRRRGVKEATLKTLREQKIDEEAVRGMSDSDLEEYLPKKRRPVCSERLSCPRTAKA</sequence>
<dbReference type="GO" id="GO:0004930">
    <property type="term" value="F:G protein-coupled receptor activity"/>
    <property type="evidence" value="ECO:0007669"/>
    <property type="project" value="InterPro"/>
</dbReference>
<feature type="transmembrane region" description="Helical" evidence="5">
    <location>
        <begin position="84"/>
        <end position="108"/>
    </location>
</feature>
<dbReference type="Gene3D" id="1.20.1070.10">
    <property type="entry name" value="Rhodopsin 7-helix transmembrane proteins"/>
    <property type="match status" value="1"/>
</dbReference>
<keyword evidence="4 5" id="KW-0472">Membrane</keyword>
<comment type="subcellular location">
    <subcellularLocation>
        <location evidence="1">Membrane</location>
        <topology evidence="1">Multi-pass membrane protein</topology>
    </subcellularLocation>
</comment>
<dbReference type="GO" id="GO:0007189">
    <property type="term" value="P:adenylate cyclase-activating G protein-coupled receptor signaling pathway"/>
    <property type="evidence" value="ECO:0007669"/>
    <property type="project" value="TreeGrafter"/>
</dbReference>
<evidence type="ECO:0000313" key="7">
    <source>
        <dbReference type="RefSeq" id="XP_022338966.1"/>
    </source>
</evidence>
<dbReference type="Pfam" id="PF00002">
    <property type="entry name" value="7tm_2"/>
    <property type="match status" value="1"/>
</dbReference>